<comment type="similarity">
    <text evidence="1 9 11">Belongs to the peptidase A8 family.</text>
</comment>
<dbReference type="GO" id="GO:0006508">
    <property type="term" value="P:proteolysis"/>
    <property type="evidence" value="ECO:0007669"/>
    <property type="project" value="UniProtKB-KW"/>
</dbReference>
<dbReference type="PROSITE" id="PS00855">
    <property type="entry name" value="SPASE_II"/>
    <property type="match status" value="1"/>
</dbReference>
<evidence type="ECO:0000256" key="1">
    <source>
        <dbReference type="ARBA" id="ARBA00006139"/>
    </source>
</evidence>
<dbReference type="NCBIfam" id="TIGR00077">
    <property type="entry name" value="lspA"/>
    <property type="match status" value="1"/>
</dbReference>
<keyword evidence="5 9" id="KW-0064">Aspartyl protease</keyword>
<keyword evidence="7 9" id="KW-1133">Transmembrane helix</keyword>
<evidence type="ECO:0000256" key="10">
    <source>
        <dbReference type="RuleBase" id="RU000594"/>
    </source>
</evidence>
<keyword evidence="13" id="KW-1185">Reference proteome</keyword>
<evidence type="ECO:0000256" key="6">
    <source>
        <dbReference type="ARBA" id="ARBA00022801"/>
    </source>
</evidence>
<evidence type="ECO:0000313" key="12">
    <source>
        <dbReference type="EMBL" id="MCJ8500058.1"/>
    </source>
</evidence>
<feature type="transmembrane region" description="Helical" evidence="9">
    <location>
        <begin position="94"/>
        <end position="111"/>
    </location>
</feature>
<comment type="pathway">
    <text evidence="9">Protein modification; lipoprotein biosynthesis (signal peptide cleavage).</text>
</comment>
<dbReference type="PANTHER" id="PTHR33695">
    <property type="entry name" value="LIPOPROTEIN SIGNAL PEPTIDASE"/>
    <property type="match status" value="1"/>
</dbReference>
<evidence type="ECO:0000256" key="11">
    <source>
        <dbReference type="RuleBase" id="RU004181"/>
    </source>
</evidence>
<feature type="transmembrane region" description="Helical" evidence="9">
    <location>
        <begin position="67"/>
        <end position="85"/>
    </location>
</feature>
<evidence type="ECO:0000256" key="9">
    <source>
        <dbReference type="HAMAP-Rule" id="MF_00161"/>
    </source>
</evidence>
<feature type="active site" evidence="9">
    <location>
        <position position="139"/>
    </location>
</feature>
<dbReference type="EMBL" id="JALJRB010000004">
    <property type="protein sequence ID" value="MCJ8500058.1"/>
    <property type="molecule type" value="Genomic_DNA"/>
</dbReference>
<evidence type="ECO:0000313" key="13">
    <source>
        <dbReference type="Proteomes" id="UP001165427"/>
    </source>
</evidence>
<dbReference type="GO" id="GO:0004190">
    <property type="term" value="F:aspartic-type endopeptidase activity"/>
    <property type="evidence" value="ECO:0007669"/>
    <property type="project" value="UniProtKB-UniRule"/>
</dbReference>
<evidence type="ECO:0000256" key="8">
    <source>
        <dbReference type="ARBA" id="ARBA00023136"/>
    </source>
</evidence>
<gene>
    <name evidence="9 12" type="primary">lspA</name>
    <name evidence="12" type="ORF">MRX98_05690</name>
</gene>
<keyword evidence="3 9" id="KW-0645">Protease</keyword>
<keyword evidence="4 9" id="KW-0812">Transmembrane</keyword>
<dbReference type="PRINTS" id="PR00781">
    <property type="entry name" value="LIPOSIGPTASE"/>
</dbReference>
<comment type="subcellular location">
    <subcellularLocation>
        <location evidence="9">Cell membrane</location>
        <topology evidence="9">Multi-pass membrane protein</topology>
    </subcellularLocation>
</comment>
<sequence length="160" mass="17792">MIAKYLRFGVVAGLIVLLDQVTKALVLAQMPLHRSIEILPGFFNLTHVRNPGGAFGFLAQNESPVRHWFFLIAAALALAMILYFHHQTPPSKRFFSGSLALIFGGAVGNIIDRLRFGEVVDFLDVYVGSYHWPTFNIADSAVTVGVVIFLLHILFRKVPI</sequence>
<comment type="caution">
    <text evidence="9">Lacks conserved residue(s) required for the propagation of feature annotation.</text>
</comment>
<dbReference type="EC" id="3.4.23.36" evidence="9"/>
<dbReference type="Pfam" id="PF01252">
    <property type="entry name" value="Peptidase_A8"/>
    <property type="match status" value="1"/>
</dbReference>
<comment type="catalytic activity">
    <reaction evidence="9 10">
        <text>Release of signal peptides from bacterial membrane prolipoproteins. Hydrolyzes -Xaa-Yaa-Zaa-|-(S,diacylglyceryl)Cys-, in which Xaa is hydrophobic (preferably Leu), and Yaa (Ala or Ser) and Zaa (Gly or Ala) have small, neutral side chains.</text>
        <dbReference type="EC" id="3.4.23.36"/>
    </reaction>
</comment>
<comment type="function">
    <text evidence="9 10">This protein specifically catalyzes the removal of signal peptides from prolipoproteins.</text>
</comment>
<dbReference type="AlphaFoldDB" id="A0AA41R1G4"/>
<keyword evidence="6 9" id="KW-0378">Hydrolase</keyword>
<accession>A0AA41R1G4</accession>
<evidence type="ECO:0000256" key="5">
    <source>
        <dbReference type="ARBA" id="ARBA00022750"/>
    </source>
</evidence>
<proteinExistence type="inferred from homology"/>
<organism evidence="12 13">
    <name type="scientific">Desulfatitalea alkaliphila</name>
    <dbReference type="NCBI Taxonomy" id="2929485"/>
    <lineage>
        <taxon>Bacteria</taxon>
        <taxon>Pseudomonadati</taxon>
        <taxon>Thermodesulfobacteriota</taxon>
        <taxon>Desulfobacteria</taxon>
        <taxon>Desulfobacterales</taxon>
        <taxon>Desulfosarcinaceae</taxon>
        <taxon>Desulfatitalea</taxon>
    </lineage>
</organism>
<dbReference type="HAMAP" id="MF_00161">
    <property type="entry name" value="LspA"/>
    <property type="match status" value="1"/>
</dbReference>
<evidence type="ECO:0000256" key="4">
    <source>
        <dbReference type="ARBA" id="ARBA00022692"/>
    </source>
</evidence>
<keyword evidence="8 9" id="KW-0472">Membrane</keyword>
<dbReference type="InterPro" id="IPR001872">
    <property type="entry name" value="Peptidase_A8"/>
</dbReference>
<evidence type="ECO:0000256" key="2">
    <source>
        <dbReference type="ARBA" id="ARBA00022475"/>
    </source>
</evidence>
<protein>
    <recommendedName>
        <fullName evidence="9">Lipoprotein signal peptidase</fullName>
        <ecNumber evidence="9">3.4.23.36</ecNumber>
    </recommendedName>
    <alternativeName>
        <fullName evidence="9">Prolipoprotein signal peptidase</fullName>
    </alternativeName>
    <alternativeName>
        <fullName evidence="9">Signal peptidase II</fullName>
        <shortName evidence="9">SPase II</shortName>
    </alternativeName>
</protein>
<dbReference type="Proteomes" id="UP001165427">
    <property type="component" value="Unassembled WGS sequence"/>
</dbReference>
<evidence type="ECO:0000256" key="7">
    <source>
        <dbReference type="ARBA" id="ARBA00022989"/>
    </source>
</evidence>
<dbReference type="GO" id="GO:0005886">
    <property type="term" value="C:plasma membrane"/>
    <property type="evidence" value="ECO:0007669"/>
    <property type="project" value="UniProtKB-SubCell"/>
</dbReference>
<name>A0AA41R1G4_9BACT</name>
<feature type="transmembrane region" description="Helical" evidence="9">
    <location>
        <begin position="131"/>
        <end position="155"/>
    </location>
</feature>
<dbReference type="RefSeq" id="WP_246903808.1">
    <property type="nucleotide sequence ID" value="NZ_JALJRB010000004.1"/>
</dbReference>
<evidence type="ECO:0000256" key="3">
    <source>
        <dbReference type="ARBA" id="ARBA00022670"/>
    </source>
</evidence>
<dbReference type="PANTHER" id="PTHR33695:SF1">
    <property type="entry name" value="LIPOPROTEIN SIGNAL PEPTIDASE"/>
    <property type="match status" value="1"/>
</dbReference>
<keyword evidence="2 9" id="KW-1003">Cell membrane</keyword>
<feature type="active site" evidence="9">
    <location>
        <position position="121"/>
    </location>
</feature>
<reference evidence="12" key="1">
    <citation type="submission" date="2022-04" db="EMBL/GenBank/DDBJ databases">
        <title>Desulfatitalea alkaliphila sp. nov., a novel anaerobic sulfate-reducing bacterium isolated from terrestrial mud volcano, Taman Peninsula, Russia.</title>
        <authorList>
            <person name="Khomyakova M.A."/>
            <person name="Merkel A.Y."/>
            <person name="Slobodkin A.I."/>
        </authorList>
    </citation>
    <scope>NUCLEOTIDE SEQUENCE</scope>
    <source>
        <strain evidence="12">M08but</strain>
    </source>
</reference>
<comment type="caution">
    <text evidence="12">The sequence shown here is derived from an EMBL/GenBank/DDBJ whole genome shotgun (WGS) entry which is preliminary data.</text>
</comment>